<dbReference type="Gene3D" id="2.30.29.30">
    <property type="entry name" value="Pleckstrin-homology domain (PH domain)/Phosphotyrosine-binding domain (PTB)"/>
    <property type="match status" value="1"/>
</dbReference>
<dbReference type="SMART" id="SM00325">
    <property type="entry name" value="RhoGEF"/>
    <property type="match status" value="1"/>
</dbReference>
<feature type="compositionally biased region" description="Low complexity" evidence="1">
    <location>
        <begin position="387"/>
        <end position="438"/>
    </location>
</feature>
<dbReference type="EMBL" id="JMSN01000034">
    <property type="protein sequence ID" value="KDN46626.1"/>
    <property type="molecule type" value="Genomic_DNA"/>
</dbReference>
<feature type="compositionally biased region" description="Low complexity" evidence="1">
    <location>
        <begin position="1320"/>
        <end position="1336"/>
    </location>
</feature>
<feature type="region of interest" description="Disordered" evidence="1">
    <location>
        <begin position="674"/>
        <end position="730"/>
    </location>
</feature>
<evidence type="ECO:0000259" key="2">
    <source>
        <dbReference type="PROSITE" id="PS50010"/>
    </source>
</evidence>
<feature type="region of interest" description="Disordered" evidence="1">
    <location>
        <begin position="466"/>
        <end position="485"/>
    </location>
</feature>
<feature type="region of interest" description="Disordered" evidence="1">
    <location>
        <begin position="1428"/>
        <end position="1448"/>
    </location>
</feature>
<feature type="region of interest" description="Disordered" evidence="1">
    <location>
        <begin position="385"/>
        <end position="438"/>
    </location>
</feature>
<dbReference type="Proteomes" id="UP000027361">
    <property type="component" value="Unassembled WGS sequence"/>
</dbReference>
<evidence type="ECO:0000313" key="3">
    <source>
        <dbReference type="EMBL" id="KDN46626.1"/>
    </source>
</evidence>
<feature type="compositionally biased region" description="Polar residues" evidence="1">
    <location>
        <begin position="1"/>
        <end position="15"/>
    </location>
</feature>
<dbReference type="OrthoDB" id="1716625at2759"/>
<dbReference type="PANTHER" id="PTHR12673">
    <property type="entry name" value="FACIOGENITAL DYSPLASIA PROTEIN"/>
    <property type="match status" value="1"/>
</dbReference>
<dbReference type="PANTHER" id="PTHR12673:SF270">
    <property type="entry name" value="FYVE-TYPE DOMAIN-CONTAINING PROTEIN"/>
    <property type="match status" value="1"/>
</dbReference>
<sequence length="1448" mass="154509">MVIKNTDANRPTSAPLSPATLPEGIPRLANNRSIDQELPLSLSNIPSASTTTLSIPSFSSSSTRLAGAAHHRQSLSSQPTLSGAPGTFSDDPVASVSRSSTGEGKEREISARKALSPDTGSVGPATQHSHHSSFASALDFTVQQGSSPNPSDSGRLTGRGTPSAHLTQVSGQSEDIPEGLDARKSAYFDSVPVAALSSKGATSSQTGDQRVLLPHVETLGHVETSSGFESIKRRRAKHRRTKSEPSAPRNSTSGNEAYVHAGTEFVLQAGFVPLLESSSTNQAASLAPTVLPLQASGLMCLPCFATSPKEDRGQLLQARQVTQSKYQSRPLLVRSGAILGSSSALGLSFPGSESAPRPDELPSPHKASHAPDSSIAIGAATVERVPSDISSGSRRSHSTTGTDTSSRTGPSSSSALSTSRASRTTASSSLPTPTSSDLTTPDNYLWSSNASPFAFASSFVAKLTDNSDLPSPPPAASIPATKHSPRSATLTLLDKQVQQRLRLYHALIELVETERSYADDLAILVLVFLENLQRMPFFGQAGDAAERNWKVETVSRNAEQILRLHQQIAVHLETIVARHGLKLSNGATPGEHPATTEEEIQKAMSQELDVAVVHVARYFVSVAPMLALYQTYCAKHSEALGLIHEAEKRQADWQAFEAHCTDIIRWQTEAKAKRMSRSRHSSSNNVNLVQSQPPSSPTSPDKHVQPPESAASNTTNLSSKSATNQASGRSRSPSASQLLLHFHDFFVKPVQRIVLYRLVLSTLVKHATGMDLLRTELEEALDAVKVAADRVDDAGKKREQELLAEMLLWRLASHYSIAQNSLRALGPVWLAGPLHALYHHSDLAPLEAPLRFKYYGVVLCNGWILLAKVRKSGVYEARHFFPLWAAKLTTRNDDLEAVIPQSFRISVRGHHFEMMACSSKEKELWTSTIGSAIKSAPCSPPGDAASFPSSLPMDDLNMAGVSEVHTPSEMPKIASDPLSLFLSTAISAGEASSAPAACGNFNTSAAKAGRPVPVLFNSTTNSIPPAPVAISSASEVLIRTNTPAQCLAVDRCMIMSALCIAAHSPSHPSRDVVTTNPTSQWLATSAPGLGATVGAAIGLSRLANNSNPGTVRLQRRKSMVEMSAVAPSPKMRVLDVPGRSALTTPGAETEERGPLEGWKNTFRKRTLRTRPASVIGVAIDSPSREASSLPVSAITTPVLEMKEFPITEELQEFEKVNPVAPPAAATCLRRTQSRSFACNVRNVFATSIGARPRASTLFQQGQDAQAVIIQTSHSLDMHKISGTEAGPVFSEFGATVNRAADETTRPRSKSLKRALSFRRSSGSSSASSGPSSGTPPFEMSKVLAGSEALRTIRARASRHFAKVDMSFTGSLQSSTTNSAEHDSSEGMRPAPAMQRATTEEPASAQASFTHRKRLNRIFLQTNRFSPLPMGIGRQANGPTATPVSNGTP</sequence>
<feature type="region of interest" description="Disordered" evidence="1">
    <location>
        <begin position="1300"/>
        <end position="1339"/>
    </location>
</feature>
<dbReference type="InterPro" id="IPR051092">
    <property type="entry name" value="FYVE_RhoGEF_PH"/>
</dbReference>
<feature type="region of interest" description="Disordered" evidence="1">
    <location>
        <begin position="1"/>
        <end position="32"/>
    </location>
</feature>
<feature type="compositionally biased region" description="Low complexity" evidence="1">
    <location>
        <begin position="49"/>
        <end position="63"/>
    </location>
</feature>
<evidence type="ECO:0000256" key="1">
    <source>
        <dbReference type="SAM" id="MobiDB-lite"/>
    </source>
</evidence>
<organism evidence="3 4">
    <name type="scientific">Tilletiaria anomala (strain ATCC 24038 / CBS 436.72 / UBC 951)</name>
    <dbReference type="NCBI Taxonomy" id="1037660"/>
    <lineage>
        <taxon>Eukaryota</taxon>
        <taxon>Fungi</taxon>
        <taxon>Dikarya</taxon>
        <taxon>Basidiomycota</taxon>
        <taxon>Ustilaginomycotina</taxon>
        <taxon>Exobasidiomycetes</taxon>
        <taxon>Georgefischeriales</taxon>
        <taxon>Tilletiariaceae</taxon>
        <taxon>Tilletiaria</taxon>
    </lineage>
</organism>
<dbReference type="InterPro" id="IPR000219">
    <property type="entry name" value="DH_dom"/>
</dbReference>
<feature type="compositionally biased region" description="Basic residues" evidence="1">
    <location>
        <begin position="232"/>
        <end position="241"/>
    </location>
</feature>
<dbReference type="HOGENOM" id="CLU_251480_0_0_1"/>
<keyword evidence="4" id="KW-1185">Reference proteome</keyword>
<dbReference type="CDD" id="cd00821">
    <property type="entry name" value="PH"/>
    <property type="match status" value="1"/>
</dbReference>
<feature type="compositionally biased region" description="Polar residues" evidence="1">
    <location>
        <begin position="1436"/>
        <end position="1448"/>
    </location>
</feature>
<gene>
    <name evidence="3" type="ORF">K437DRAFT_268064</name>
</gene>
<dbReference type="InterPro" id="IPR035899">
    <property type="entry name" value="DBL_dom_sf"/>
</dbReference>
<feature type="region of interest" description="Disordered" evidence="1">
    <location>
        <begin position="223"/>
        <end position="255"/>
    </location>
</feature>
<proteinExistence type="predicted"/>
<dbReference type="InParanoid" id="A0A066VYP6"/>
<dbReference type="RefSeq" id="XP_013243605.1">
    <property type="nucleotide sequence ID" value="XM_013388151.1"/>
</dbReference>
<dbReference type="PROSITE" id="PS50010">
    <property type="entry name" value="DH_2"/>
    <property type="match status" value="1"/>
</dbReference>
<dbReference type="SUPFAM" id="SSF50729">
    <property type="entry name" value="PH domain-like"/>
    <property type="match status" value="1"/>
</dbReference>
<dbReference type="STRING" id="1037660.A0A066VYP6"/>
<dbReference type="SUPFAM" id="SSF48065">
    <property type="entry name" value="DBL homology domain (DH-domain)"/>
    <property type="match status" value="1"/>
</dbReference>
<reference evidence="3 4" key="1">
    <citation type="submission" date="2014-05" db="EMBL/GenBank/DDBJ databases">
        <title>Draft genome sequence of a rare smut relative, Tilletiaria anomala UBC 951.</title>
        <authorList>
            <consortium name="DOE Joint Genome Institute"/>
            <person name="Toome M."/>
            <person name="Kuo A."/>
            <person name="Henrissat B."/>
            <person name="Lipzen A."/>
            <person name="Tritt A."/>
            <person name="Yoshinaga Y."/>
            <person name="Zane M."/>
            <person name="Barry K."/>
            <person name="Grigoriev I.V."/>
            <person name="Spatafora J.W."/>
            <person name="Aimea M.C."/>
        </authorList>
    </citation>
    <scope>NUCLEOTIDE SEQUENCE [LARGE SCALE GENOMIC DNA]</scope>
    <source>
        <strain evidence="3 4">UBC 951</strain>
    </source>
</reference>
<dbReference type="Pfam" id="PF00621">
    <property type="entry name" value="RhoGEF"/>
    <property type="match status" value="1"/>
</dbReference>
<name>A0A066VYP6_TILAU</name>
<dbReference type="InterPro" id="IPR011993">
    <property type="entry name" value="PH-like_dom_sf"/>
</dbReference>
<comment type="caution">
    <text evidence="3">The sequence shown here is derived from an EMBL/GenBank/DDBJ whole genome shotgun (WGS) entry which is preliminary data.</text>
</comment>
<feature type="compositionally biased region" description="Polar residues" evidence="1">
    <location>
        <begin position="164"/>
        <end position="173"/>
    </location>
</feature>
<feature type="compositionally biased region" description="Basic residues" evidence="1">
    <location>
        <begin position="1306"/>
        <end position="1316"/>
    </location>
</feature>
<evidence type="ECO:0000313" key="4">
    <source>
        <dbReference type="Proteomes" id="UP000027361"/>
    </source>
</evidence>
<dbReference type="GO" id="GO:0005085">
    <property type="term" value="F:guanyl-nucleotide exchange factor activity"/>
    <property type="evidence" value="ECO:0007669"/>
    <property type="project" value="InterPro"/>
</dbReference>
<dbReference type="GO" id="GO:0005737">
    <property type="term" value="C:cytoplasm"/>
    <property type="evidence" value="ECO:0007669"/>
    <property type="project" value="TreeGrafter"/>
</dbReference>
<feature type="compositionally biased region" description="Polar residues" evidence="1">
    <location>
        <begin position="124"/>
        <end position="154"/>
    </location>
</feature>
<feature type="compositionally biased region" description="Low complexity" evidence="1">
    <location>
        <begin position="681"/>
        <end position="693"/>
    </location>
</feature>
<protein>
    <recommendedName>
        <fullName evidence="2">DH domain-containing protein</fullName>
    </recommendedName>
</protein>
<feature type="compositionally biased region" description="Polar residues" evidence="1">
    <location>
        <begin position="710"/>
        <end position="730"/>
    </location>
</feature>
<accession>A0A066VYP6</accession>
<feature type="region of interest" description="Disordered" evidence="1">
    <location>
        <begin position="348"/>
        <end position="371"/>
    </location>
</feature>
<feature type="region of interest" description="Disordered" evidence="1">
    <location>
        <begin position="1370"/>
        <end position="1407"/>
    </location>
</feature>
<feature type="region of interest" description="Disordered" evidence="1">
    <location>
        <begin position="44"/>
        <end position="176"/>
    </location>
</feature>
<dbReference type="GeneID" id="25265992"/>
<dbReference type="Gene3D" id="1.20.900.10">
    <property type="entry name" value="Dbl homology (DH) domain"/>
    <property type="match status" value="1"/>
</dbReference>
<feature type="domain" description="DH" evidence="2">
    <location>
        <begin position="502"/>
        <end position="794"/>
    </location>
</feature>